<dbReference type="InterPro" id="IPR012337">
    <property type="entry name" value="RNaseH-like_sf"/>
</dbReference>
<dbReference type="EMBL" id="CP101509">
    <property type="protein sequence ID" value="UTV30875.1"/>
    <property type="molecule type" value="Genomic_DNA"/>
</dbReference>
<evidence type="ECO:0000313" key="9">
    <source>
        <dbReference type="EMBL" id="UTV30182.1"/>
    </source>
</evidence>
<evidence type="ECO:0000256" key="3">
    <source>
        <dbReference type="SAM" id="MobiDB-lite"/>
    </source>
</evidence>
<dbReference type="InterPro" id="IPR001584">
    <property type="entry name" value="Integrase_cat-core"/>
</dbReference>
<dbReference type="Pfam" id="PF01527">
    <property type="entry name" value="HTH_Tnp_1"/>
    <property type="match status" value="1"/>
</dbReference>
<dbReference type="SUPFAM" id="SSF46689">
    <property type="entry name" value="Homeodomain-like"/>
    <property type="match status" value="1"/>
</dbReference>
<feature type="compositionally biased region" description="Polar residues" evidence="3">
    <location>
        <begin position="512"/>
        <end position="522"/>
    </location>
</feature>
<dbReference type="PANTHER" id="PTHR46889:SF4">
    <property type="entry name" value="TRANSPOSASE INSO FOR INSERTION SEQUENCE ELEMENT IS911B-RELATED"/>
    <property type="match status" value="1"/>
</dbReference>
<sequence length="522" mass="59885">MPRYSEERKAAILKKLLPPHNKTIPEVAAEEHISEATLYNWRSKLRSEGKPVPGSEKNSEQWSAEAKFATVIETASLSETELSQYCREKGLYPEQVKAWKLACISGAAQAEQSKKTEQTERKADKKRIRKLETELRRKDKALAETAALLVLFKKAQRLVRSRGRGRLTPLDERQTLLQLFDEAVANGAPQYKTAELIQVPERTLRRWRTSNGHVLADLRPLAIRPEPKNKLSKQERQHILDVCNDAEYASLPPSQIVPRLADKGDYIASESTIYRVLKANDQLHHRGRAKPHKPATEPVSHVATKPNEIWTWDISYLPSNVRGLYWYLYMVIDIYSRKIVGWEVHDRECGALASQLIERATFSERCFVKPRYLHSDNGAPMKSLTLRAKLDEMGISTSFNRPGVSNDNAYSESLFRTTKYRPDYPAHGFKDLAATREWMLNFVNWYNNEHRHSAIKFVTPAERHRNLDAKVLAKRHTVYQLAKAKHPERWAKDTRDWSPIGAVTLNPERADNNQQGGQKRAA</sequence>
<evidence type="ECO:0000313" key="11">
    <source>
        <dbReference type="EMBL" id="UTV30988.1"/>
    </source>
</evidence>
<protein>
    <submittedName>
        <fullName evidence="8">IS3 family transposase</fullName>
    </submittedName>
</protein>
<feature type="coiled-coil region" evidence="2">
    <location>
        <begin position="114"/>
        <end position="148"/>
    </location>
</feature>
<dbReference type="RefSeq" id="WP_255387610.1">
    <property type="nucleotide sequence ID" value="NZ_CP101508.1"/>
</dbReference>
<dbReference type="EMBL" id="CP101508">
    <property type="protein sequence ID" value="UTV27209.1"/>
    <property type="molecule type" value="Genomic_DNA"/>
</dbReference>
<evidence type="ECO:0000313" key="8">
    <source>
        <dbReference type="EMBL" id="UTV29387.1"/>
    </source>
</evidence>
<comment type="similarity">
    <text evidence="1">Belongs to the transposase 8 family.</text>
</comment>
<name>A0ABY5GJK2_9GAMM</name>
<dbReference type="EMBL" id="CP101510">
    <property type="protein sequence ID" value="UTV30988.1"/>
    <property type="molecule type" value="Genomic_DNA"/>
</dbReference>
<evidence type="ECO:0000313" key="12">
    <source>
        <dbReference type="Proteomes" id="UP001057998"/>
    </source>
</evidence>
<reference evidence="8" key="1">
    <citation type="submission" date="2022-07" db="EMBL/GenBank/DDBJ databases">
        <title>Genome sequencing of Photobacterium atrarenae GJH2-4.</title>
        <authorList>
            <person name="Park S.-J."/>
        </authorList>
    </citation>
    <scope>NUCLEOTIDE SEQUENCE</scope>
    <source>
        <strain evidence="8">GJH2-4</strain>
    </source>
</reference>
<keyword evidence="2" id="KW-0175">Coiled coil</keyword>
<dbReference type="Pfam" id="PF00665">
    <property type="entry name" value="rve"/>
    <property type="match status" value="1"/>
</dbReference>
<keyword evidence="12" id="KW-1185">Reference proteome</keyword>
<dbReference type="Proteomes" id="UP001057998">
    <property type="component" value="Chromosome 3"/>
</dbReference>
<gene>
    <name evidence="5" type="ORF">NNL38_08385</name>
    <name evidence="6" type="ORF">NNL38_12835</name>
    <name evidence="7" type="ORF">NNL38_12850</name>
    <name evidence="9" type="ORF">NNL38_16480</name>
    <name evidence="10" type="ORF">NNL38_20170</name>
    <name evidence="8" type="ORF">NNL38_20395</name>
    <name evidence="11" type="ORF">NNL38_24595</name>
</gene>
<dbReference type="Proteomes" id="UP001057998">
    <property type="component" value="Chromosome 2"/>
</dbReference>
<dbReference type="InterPro" id="IPR009057">
    <property type="entry name" value="Homeodomain-like_sf"/>
</dbReference>
<evidence type="ECO:0000256" key="1">
    <source>
        <dbReference type="ARBA" id="ARBA00009964"/>
    </source>
</evidence>
<dbReference type="PANTHER" id="PTHR46889">
    <property type="entry name" value="TRANSPOSASE INSF FOR INSERTION SEQUENCE IS3B-RELATED"/>
    <property type="match status" value="1"/>
</dbReference>
<evidence type="ECO:0000313" key="10">
    <source>
        <dbReference type="EMBL" id="UTV30875.1"/>
    </source>
</evidence>
<feature type="domain" description="Integrase catalytic" evidence="4">
    <location>
        <begin position="302"/>
        <end position="468"/>
    </location>
</feature>
<dbReference type="InterPro" id="IPR050900">
    <property type="entry name" value="Transposase_IS3/IS150/IS904"/>
</dbReference>
<dbReference type="Pfam" id="PF13565">
    <property type="entry name" value="HTH_32"/>
    <property type="match status" value="1"/>
</dbReference>
<dbReference type="EMBL" id="CP101509">
    <property type="protein sequence ID" value="UTV29387.1"/>
    <property type="molecule type" value="Genomic_DNA"/>
</dbReference>
<dbReference type="EMBL" id="CP101508">
    <property type="protein sequence ID" value="UTV27212.1"/>
    <property type="molecule type" value="Genomic_DNA"/>
</dbReference>
<accession>A0ABY5GJK2</accession>
<evidence type="ECO:0000313" key="7">
    <source>
        <dbReference type="EMBL" id="UTV27212.1"/>
    </source>
</evidence>
<proteinExistence type="inferred from homology"/>
<dbReference type="EMBL" id="CP101509">
    <property type="protein sequence ID" value="UTV30182.1"/>
    <property type="molecule type" value="Genomic_DNA"/>
</dbReference>
<dbReference type="InterPro" id="IPR002514">
    <property type="entry name" value="Transposase_8"/>
</dbReference>
<evidence type="ECO:0000313" key="6">
    <source>
        <dbReference type="EMBL" id="UTV27209.1"/>
    </source>
</evidence>
<evidence type="ECO:0000256" key="2">
    <source>
        <dbReference type="SAM" id="Coils"/>
    </source>
</evidence>
<dbReference type="EMBL" id="CP101508">
    <property type="protein sequence ID" value="UTV26398.1"/>
    <property type="molecule type" value="Genomic_DNA"/>
</dbReference>
<evidence type="ECO:0000313" key="5">
    <source>
        <dbReference type="EMBL" id="UTV26398.1"/>
    </source>
</evidence>
<evidence type="ECO:0000259" key="4">
    <source>
        <dbReference type="PROSITE" id="PS50994"/>
    </source>
</evidence>
<dbReference type="NCBIfam" id="NF033516">
    <property type="entry name" value="transpos_IS3"/>
    <property type="match status" value="1"/>
</dbReference>
<organism evidence="8 12">
    <name type="scientific">Photobacterium atrarenae</name>
    <dbReference type="NCBI Taxonomy" id="865757"/>
    <lineage>
        <taxon>Bacteria</taxon>
        <taxon>Pseudomonadati</taxon>
        <taxon>Pseudomonadota</taxon>
        <taxon>Gammaproteobacteria</taxon>
        <taxon>Vibrionales</taxon>
        <taxon>Vibrionaceae</taxon>
        <taxon>Photobacterium</taxon>
    </lineage>
</organism>
<dbReference type="PROSITE" id="PS50994">
    <property type="entry name" value="INTEGRASE"/>
    <property type="match status" value="1"/>
</dbReference>
<dbReference type="SUPFAM" id="SSF53098">
    <property type="entry name" value="Ribonuclease H-like"/>
    <property type="match status" value="1"/>
</dbReference>
<dbReference type="InterPro" id="IPR048020">
    <property type="entry name" value="Transpos_IS3"/>
</dbReference>
<feature type="region of interest" description="Disordered" evidence="3">
    <location>
        <begin position="501"/>
        <end position="522"/>
    </location>
</feature>
<dbReference type="Gene3D" id="3.30.420.10">
    <property type="entry name" value="Ribonuclease H-like superfamily/Ribonuclease H"/>
    <property type="match status" value="1"/>
</dbReference>
<dbReference type="InterPro" id="IPR036397">
    <property type="entry name" value="RNaseH_sf"/>
</dbReference>
<dbReference type="Proteomes" id="UP001057998">
    <property type="component" value="Chromosome 1"/>
</dbReference>